<dbReference type="EMBL" id="JAGFBR010000018">
    <property type="protein sequence ID" value="KAH0450134.1"/>
    <property type="molecule type" value="Genomic_DNA"/>
</dbReference>
<keyword evidence="1" id="KW-1133">Transmembrane helix</keyword>
<dbReference type="PANTHER" id="PTHR33133:SF3">
    <property type="entry name" value="TRANSMEMBRANE PROTEIN"/>
    <property type="match status" value="1"/>
</dbReference>
<proteinExistence type="predicted"/>
<protein>
    <submittedName>
        <fullName evidence="2">Uncharacterized protein</fullName>
    </submittedName>
</protein>
<comment type="caution">
    <text evidence="2">The sequence shown here is derived from an EMBL/GenBank/DDBJ whole genome shotgun (WGS) entry which is preliminary data.</text>
</comment>
<feature type="transmembrane region" description="Helical" evidence="1">
    <location>
        <begin position="35"/>
        <end position="56"/>
    </location>
</feature>
<organism evidence="2 3">
    <name type="scientific">Dendrobium chrysotoxum</name>
    <name type="common">Orchid</name>
    <dbReference type="NCBI Taxonomy" id="161865"/>
    <lineage>
        <taxon>Eukaryota</taxon>
        <taxon>Viridiplantae</taxon>
        <taxon>Streptophyta</taxon>
        <taxon>Embryophyta</taxon>
        <taxon>Tracheophyta</taxon>
        <taxon>Spermatophyta</taxon>
        <taxon>Magnoliopsida</taxon>
        <taxon>Liliopsida</taxon>
        <taxon>Asparagales</taxon>
        <taxon>Orchidaceae</taxon>
        <taxon>Epidendroideae</taxon>
        <taxon>Malaxideae</taxon>
        <taxon>Dendrobiinae</taxon>
        <taxon>Dendrobium</taxon>
    </lineage>
</organism>
<keyword evidence="1" id="KW-0812">Transmembrane</keyword>
<evidence type="ECO:0000256" key="1">
    <source>
        <dbReference type="SAM" id="Phobius"/>
    </source>
</evidence>
<keyword evidence="3" id="KW-1185">Reference proteome</keyword>
<feature type="transmembrane region" description="Helical" evidence="1">
    <location>
        <begin position="242"/>
        <end position="264"/>
    </location>
</feature>
<feature type="transmembrane region" description="Helical" evidence="1">
    <location>
        <begin position="155"/>
        <end position="179"/>
    </location>
</feature>
<feature type="transmembrane region" description="Helical" evidence="1">
    <location>
        <begin position="77"/>
        <end position="96"/>
    </location>
</feature>
<reference evidence="2 3" key="1">
    <citation type="journal article" date="2021" name="Hortic Res">
        <title>Chromosome-scale assembly of the Dendrobium chrysotoxum genome enhances the understanding of orchid evolution.</title>
        <authorList>
            <person name="Zhang Y."/>
            <person name="Zhang G.Q."/>
            <person name="Zhang D."/>
            <person name="Liu X.D."/>
            <person name="Xu X.Y."/>
            <person name="Sun W.H."/>
            <person name="Yu X."/>
            <person name="Zhu X."/>
            <person name="Wang Z.W."/>
            <person name="Zhao X."/>
            <person name="Zhong W.Y."/>
            <person name="Chen H."/>
            <person name="Yin W.L."/>
            <person name="Huang T."/>
            <person name="Niu S.C."/>
            <person name="Liu Z.J."/>
        </authorList>
    </citation>
    <scope>NUCLEOTIDE SEQUENCE [LARGE SCALE GENOMIC DNA]</scope>
    <source>
        <strain evidence="2">Lindl</strain>
    </source>
</reference>
<feature type="transmembrane region" description="Helical" evidence="1">
    <location>
        <begin position="102"/>
        <end position="127"/>
    </location>
</feature>
<gene>
    <name evidence="2" type="ORF">IEQ34_020826</name>
</gene>
<keyword evidence="1" id="KW-0472">Membrane</keyword>
<dbReference type="PANTHER" id="PTHR33133">
    <property type="entry name" value="OS08G0107100 PROTEIN-RELATED"/>
    <property type="match status" value="1"/>
</dbReference>
<dbReference type="AlphaFoldDB" id="A0AAV7FKS6"/>
<evidence type="ECO:0000313" key="3">
    <source>
        <dbReference type="Proteomes" id="UP000775213"/>
    </source>
</evidence>
<accession>A0AAV7FKS6</accession>
<dbReference type="Proteomes" id="UP000775213">
    <property type="component" value="Unassembled WGS sequence"/>
</dbReference>
<sequence>MGCMGLAFAPNSHSSNTMGKVIKTLRKSINAFLHFYHSLASIAAILIFPFSASVILSQSLSPSYFPILRTLYHRIQLLFQAAGFPASSQFFSLLNLKLSQTIFSFTATLPFTLTLLLLAKASVILIVKEFPYKRFTPPPFSCLLRLFGFLLPTHLFNSFIILSANAAFFSIIFLVFNVFDVLYISSVNVILVLSAGSAIFYSIVLANTMVVCNLAIVVAAMESCGGYLPILKACVLIRGREATAITLALPANLAMAAIEALFQYRIVKPWQNSRSLNVSVIWEAFSITYMHSLLIVIDVIINCMLYKSCRKSSRSSCWESGVDYHLELEPEEKEDLEA</sequence>
<evidence type="ECO:0000313" key="2">
    <source>
        <dbReference type="EMBL" id="KAH0450134.1"/>
    </source>
</evidence>
<feature type="transmembrane region" description="Helical" evidence="1">
    <location>
        <begin position="284"/>
        <end position="306"/>
    </location>
</feature>
<name>A0AAV7FKS6_DENCH</name>
<feature type="transmembrane region" description="Helical" evidence="1">
    <location>
        <begin position="199"/>
        <end position="221"/>
    </location>
</feature>